<keyword evidence="2" id="KW-1185">Reference proteome</keyword>
<evidence type="ECO:0000313" key="2">
    <source>
        <dbReference type="Proteomes" id="UP001144673"/>
    </source>
</evidence>
<dbReference type="EMBL" id="JAJHUN010000007">
    <property type="protein sequence ID" value="KAJ4154854.1"/>
    <property type="molecule type" value="Genomic_DNA"/>
</dbReference>
<organism evidence="1 2">
    <name type="scientific">Akanthomyces muscarius</name>
    <name type="common">Entomopathogenic fungus</name>
    <name type="synonym">Lecanicillium muscarium</name>
    <dbReference type="NCBI Taxonomy" id="2231603"/>
    <lineage>
        <taxon>Eukaryota</taxon>
        <taxon>Fungi</taxon>
        <taxon>Dikarya</taxon>
        <taxon>Ascomycota</taxon>
        <taxon>Pezizomycotina</taxon>
        <taxon>Sordariomycetes</taxon>
        <taxon>Hypocreomycetidae</taxon>
        <taxon>Hypocreales</taxon>
        <taxon>Cordycipitaceae</taxon>
        <taxon>Akanthomyces</taxon>
    </lineage>
</organism>
<dbReference type="GeneID" id="80887287"/>
<protein>
    <submittedName>
        <fullName evidence="1">Uncharacterized protein</fullName>
    </submittedName>
</protein>
<sequence>MAAGDDEIDAFLADHPQLTVGREAWESANKQLREGDPEKWGCKFTAISSPVENMVVYQTVYSETNRAPMGDKLAKEDYRRQRSFADKQDKGCVCPEGNCDARRTRCHVCVFANEEACKWDRKSCSK</sequence>
<dbReference type="Proteomes" id="UP001144673">
    <property type="component" value="Chromosome 6"/>
</dbReference>
<reference evidence="1" key="1">
    <citation type="journal article" date="2023" name="Access Microbiol">
        <title>De-novo genome assembly for Akanthomyces muscarius, a biocontrol agent of insect agricultural pests.</title>
        <authorList>
            <person name="Erdos Z."/>
            <person name="Studholme D.J."/>
            <person name="Raymond B."/>
            <person name="Sharma M."/>
        </authorList>
    </citation>
    <scope>NUCLEOTIDE SEQUENCE</scope>
    <source>
        <strain evidence="1">Ve6</strain>
    </source>
</reference>
<dbReference type="KEGG" id="amus:LMH87_000128"/>
<accession>A0A9W8QEU5</accession>
<dbReference type="RefSeq" id="XP_056054978.1">
    <property type="nucleotide sequence ID" value="XM_056197986.1"/>
</dbReference>
<gene>
    <name evidence="1" type="ORF">LMH87_000128</name>
</gene>
<proteinExistence type="predicted"/>
<name>A0A9W8QEU5_AKAMU</name>
<comment type="caution">
    <text evidence="1">The sequence shown here is derived from an EMBL/GenBank/DDBJ whole genome shotgun (WGS) entry which is preliminary data.</text>
</comment>
<dbReference type="AlphaFoldDB" id="A0A9W8QEU5"/>
<evidence type="ECO:0000313" key="1">
    <source>
        <dbReference type="EMBL" id="KAJ4154854.1"/>
    </source>
</evidence>